<proteinExistence type="predicted"/>
<dbReference type="CDD" id="cd23808">
    <property type="entry name" value="UBCc_UBE2W"/>
    <property type="match status" value="1"/>
</dbReference>
<keyword evidence="4" id="KW-1185">Reference proteome</keyword>
<dbReference type="EMBL" id="MBFU01000526">
    <property type="protein sequence ID" value="PVZ98645.1"/>
    <property type="molecule type" value="Genomic_DNA"/>
</dbReference>
<sequence length="164" mass="18932">MALKFLINRLNKELTSLVLNPPEYIKVRCTNNIMIWVIELKGAKNTVYEGETFYLRFTFGENYPFDPPEVVFIENIPENPHVYRQVLVGAFYNNNILCSNGHVCVSILYSQWTPAQTVESICISLLSMLSSCIKKEWPKDNSNYVKQAFISPQNVVWSFHDDSV</sequence>
<gene>
    <name evidence="3" type="ORF">BB558_005347</name>
</gene>
<keyword evidence="1" id="KW-0833">Ubl conjugation pathway</keyword>
<dbReference type="SUPFAM" id="SSF54495">
    <property type="entry name" value="UBC-like"/>
    <property type="match status" value="1"/>
</dbReference>
<evidence type="ECO:0000313" key="3">
    <source>
        <dbReference type="EMBL" id="PVZ98645.1"/>
    </source>
</evidence>
<dbReference type="SMART" id="SM00212">
    <property type="entry name" value="UBCc"/>
    <property type="match status" value="1"/>
</dbReference>
<evidence type="ECO:0000259" key="2">
    <source>
        <dbReference type="PROSITE" id="PS50127"/>
    </source>
</evidence>
<dbReference type="InterPro" id="IPR016135">
    <property type="entry name" value="UBQ-conjugating_enzyme/RWD"/>
</dbReference>
<name>A0A2U1J0R5_SMIAN</name>
<dbReference type="PANTHER" id="PTHR24067">
    <property type="entry name" value="UBIQUITIN-CONJUGATING ENZYME E2"/>
    <property type="match status" value="1"/>
</dbReference>
<feature type="domain" description="UBC core" evidence="2">
    <location>
        <begin position="5"/>
        <end position="164"/>
    </location>
</feature>
<dbReference type="InterPro" id="IPR050113">
    <property type="entry name" value="Ub_conjugating_enzyme"/>
</dbReference>
<dbReference type="Gene3D" id="3.10.110.10">
    <property type="entry name" value="Ubiquitin Conjugating Enzyme"/>
    <property type="match status" value="1"/>
</dbReference>
<dbReference type="Proteomes" id="UP000245591">
    <property type="component" value="Unassembled WGS sequence"/>
</dbReference>
<dbReference type="AlphaFoldDB" id="A0A2U1J0R5"/>
<dbReference type="InterPro" id="IPR000608">
    <property type="entry name" value="UBC"/>
</dbReference>
<organism evidence="3 4">
    <name type="scientific">Smittium angustum</name>
    <dbReference type="NCBI Taxonomy" id="133377"/>
    <lineage>
        <taxon>Eukaryota</taxon>
        <taxon>Fungi</taxon>
        <taxon>Fungi incertae sedis</taxon>
        <taxon>Zoopagomycota</taxon>
        <taxon>Kickxellomycotina</taxon>
        <taxon>Harpellomycetes</taxon>
        <taxon>Harpellales</taxon>
        <taxon>Legeriomycetaceae</taxon>
        <taxon>Smittium</taxon>
    </lineage>
</organism>
<protein>
    <recommendedName>
        <fullName evidence="2">UBC core domain-containing protein</fullName>
    </recommendedName>
</protein>
<evidence type="ECO:0000313" key="4">
    <source>
        <dbReference type="Proteomes" id="UP000245591"/>
    </source>
</evidence>
<evidence type="ECO:0000256" key="1">
    <source>
        <dbReference type="ARBA" id="ARBA00022786"/>
    </source>
</evidence>
<dbReference type="Pfam" id="PF00179">
    <property type="entry name" value="UQ_con"/>
    <property type="match status" value="1"/>
</dbReference>
<comment type="caution">
    <text evidence="3">The sequence shown here is derived from an EMBL/GenBank/DDBJ whole genome shotgun (WGS) entry which is preliminary data.</text>
</comment>
<reference evidence="3 4" key="1">
    <citation type="journal article" date="2018" name="MBio">
        <title>Comparative Genomics Reveals the Core Gene Toolbox for the Fungus-Insect Symbiosis.</title>
        <authorList>
            <person name="Wang Y."/>
            <person name="Stata M."/>
            <person name="Wang W."/>
            <person name="Stajich J.E."/>
            <person name="White M.M."/>
            <person name="Moncalvo J.M."/>
        </authorList>
    </citation>
    <scope>NUCLEOTIDE SEQUENCE [LARGE SCALE GENOMIC DNA]</scope>
    <source>
        <strain evidence="3 4">AUS-126-30</strain>
    </source>
</reference>
<accession>A0A2U1J0R5</accession>
<dbReference type="PROSITE" id="PS50127">
    <property type="entry name" value="UBC_2"/>
    <property type="match status" value="1"/>
</dbReference>